<dbReference type="InterPro" id="IPR000863">
    <property type="entry name" value="Sulfotransferase_dom"/>
</dbReference>
<evidence type="ECO:0000313" key="6">
    <source>
        <dbReference type="Proteomes" id="UP000037046"/>
    </source>
</evidence>
<dbReference type="EMBL" id="LGVV01000004">
    <property type="protein sequence ID" value="KNX42838.1"/>
    <property type="molecule type" value="Genomic_DNA"/>
</dbReference>
<dbReference type="PATRIC" id="fig|74031.6.peg.498"/>
<accession>A0A0L6CZE6</accession>
<feature type="domain" description="Sulfotransferase" evidence="4">
    <location>
        <begin position="62"/>
        <end position="310"/>
    </location>
</feature>
<proteinExistence type="inferred from homology"/>
<evidence type="ECO:0000259" key="4">
    <source>
        <dbReference type="Pfam" id="PF00685"/>
    </source>
</evidence>
<protein>
    <submittedName>
        <fullName evidence="5">Sulfotransferase domain protein</fullName>
    </submittedName>
</protein>
<evidence type="ECO:0000256" key="1">
    <source>
        <dbReference type="ARBA" id="ARBA00005771"/>
    </source>
</evidence>
<dbReference type="AlphaFoldDB" id="A0A0L6CZE6"/>
<sequence length="327" mass="37720">MNDTIRILRASFPEASKVVWRKATRRLLKLRLDLTGADQAKRIRAERYQRGREQYSSLQKADAVVVSFGKSGRTWLRVMVSRLYQQVYDLPEDTLIGFDNFHNMDGRVPRLFFTHDNYIGDYTGHTDSKVDFYDKKVLLMVRDPRDVAVSQFFQWKFRMPAEKKALNDYLPDGDDSSIFDFVMHDGGGLPKVIEFMNIWARERDNLRALSVIRYEDMRANPHDTLTQVARFLDIPADAARIQEAVDYASFENMKKKEADSSFRMSGARVAPGDKSNPDSYKTRRAKVGGFRDYFEDDQIAAINALMARTLDPVYRYDADATADSKAK</sequence>
<keyword evidence="6" id="KW-1185">Reference proteome</keyword>
<comment type="similarity">
    <text evidence="1">Belongs to the sulfotransferase 1 family.</text>
</comment>
<dbReference type="PANTHER" id="PTHR11783">
    <property type="entry name" value="SULFOTRANSFERASE SULT"/>
    <property type="match status" value="1"/>
</dbReference>
<evidence type="ECO:0000256" key="2">
    <source>
        <dbReference type="ARBA" id="ARBA00022679"/>
    </source>
</evidence>
<name>A0A0L6CZE6_9RHOB</name>
<dbReference type="GO" id="GO:0008146">
    <property type="term" value="F:sulfotransferase activity"/>
    <property type="evidence" value="ECO:0007669"/>
    <property type="project" value="InterPro"/>
</dbReference>
<organism evidence="5 6">
    <name type="scientific">Roseovarius tolerans</name>
    <dbReference type="NCBI Taxonomy" id="74031"/>
    <lineage>
        <taxon>Bacteria</taxon>
        <taxon>Pseudomonadati</taxon>
        <taxon>Pseudomonadota</taxon>
        <taxon>Alphaproteobacteria</taxon>
        <taxon>Rhodobacterales</taxon>
        <taxon>Roseobacteraceae</taxon>
        <taxon>Roseovarius</taxon>
    </lineage>
</organism>
<evidence type="ECO:0000256" key="3">
    <source>
        <dbReference type="SAM" id="MobiDB-lite"/>
    </source>
</evidence>
<dbReference type="InterPro" id="IPR027417">
    <property type="entry name" value="P-loop_NTPase"/>
</dbReference>
<feature type="region of interest" description="Disordered" evidence="3">
    <location>
        <begin position="261"/>
        <end position="281"/>
    </location>
</feature>
<dbReference type="OrthoDB" id="9804504at2"/>
<evidence type="ECO:0000313" key="5">
    <source>
        <dbReference type="EMBL" id="KNX42838.1"/>
    </source>
</evidence>
<dbReference type="Pfam" id="PF00685">
    <property type="entry name" value="Sulfotransfer_1"/>
    <property type="match status" value="1"/>
</dbReference>
<dbReference type="STRING" id="74031.SAMN04488077_1104"/>
<dbReference type="Proteomes" id="UP000037046">
    <property type="component" value="Unassembled WGS sequence"/>
</dbReference>
<reference evidence="6" key="1">
    <citation type="submission" date="2015-07" db="EMBL/GenBank/DDBJ databases">
        <title>Draft Genome Sequence of Roseovarius tolerans EL-164, a producer of N-Acylated Alanine Methyl Esters (NAMEs).</title>
        <authorList>
            <person name="Voget S."/>
            <person name="Bruns H."/>
            <person name="Wagner-Doebler I."/>
            <person name="Schulz S."/>
            <person name="Daniel R."/>
        </authorList>
    </citation>
    <scope>NUCLEOTIDE SEQUENCE [LARGE SCALE GENOMIC DNA]</scope>
    <source>
        <strain evidence="6">EL-164</strain>
    </source>
</reference>
<dbReference type="SUPFAM" id="SSF52540">
    <property type="entry name" value="P-loop containing nucleoside triphosphate hydrolases"/>
    <property type="match status" value="1"/>
</dbReference>
<gene>
    <name evidence="5" type="ORF">ROTO_04850</name>
</gene>
<dbReference type="Gene3D" id="3.40.50.300">
    <property type="entry name" value="P-loop containing nucleotide triphosphate hydrolases"/>
    <property type="match status" value="1"/>
</dbReference>
<comment type="caution">
    <text evidence="5">The sequence shown here is derived from an EMBL/GenBank/DDBJ whole genome shotgun (WGS) entry which is preliminary data.</text>
</comment>
<keyword evidence="2 5" id="KW-0808">Transferase</keyword>
<dbReference type="RefSeq" id="WP_050661436.1">
    <property type="nucleotide sequence ID" value="NZ_CP118494.1"/>
</dbReference>